<accession>A0A4R6ARR2</accession>
<evidence type="ECO:0000313" key="13">
    <source>
        <dbReference type="Proteomes" id="UP000294562"/>
    </source>
</evidence>
<dbReference type="Pfam" id="PF05193">
    <property type="entry name" value="Peptidase_M16_C"/>
    <property type="match status" value="1"/>
</dbReference>
<keyword evidence="6" id="KW-0862">Zinc</keyword>
<feature type="signal peptide" evidence="9">
    <location>
        <begin position="1"/>
        <end position="23"/>
    </location>
</feature>
<dbReference type="OrthoDB" id="9811314at2"/>
<dbReference type="GO" id="GO:0046872">
    <property type="term" value="F:metal ion binding"/>
    <property type="evidence" value="ECO:0007669"/>
    <property type="project" value="UniProtKB-KW"/>
</dbReference>
<evidence type="ECO:0000256" key="1">
    <source>
        <dbReference type="ARBA" id="ARBA00001947"/>
    </source>
</evidence>
<evidence type="ECO:0000256" key="7">
    <source>
        <dbReference type="ARBA" id="ARBA00023049"/>
    </source>
</evidence>
<evidence type="ECO:0000313" key="12">
    <source>
        <dbReference type="EMBL" id="TDL85318.1"/>
    </source>
</evidence>
<dbReference type="InterPro" id="IPR007863">
    <property type="entry name" value="Peptidase_M16_C"/>
</dbReference>
<comment type="caution">
    <text evidence="12">The sequence shown here is derived from an EMBL/GenBank/DDBJ whole genome shotgun (WGS) entry which is preliminary data.</text>
</comment>
<evidence type="ECO:0000256" key="4">
    <source>
        <dbReference type="ARBA" id="ARBA00022723"/>
    </source>
</evidence>
<dbReference type="PANTHER" id="PTHR43690:SF17">
    <property type="entry name" value="PROTEIN YHJJ"/>
    <property type="match status" value="1"/>
</dbReference>
<dbReference type="InterPro" id="IPR011249">
    <property type="entry name" value="Metalloenz_LuxS/M16"/>
</dbReference>
<evidence type="ECO:0000256" key="6">
    <source>
        <dbReference type="ARBA" id="ARBA00022833"/>
    </source>
</evidence>
<dbReference type="Proteomes" id="UP000294562">
    <property type="component" value="Unassembled WGS sequence"/>
</dbReference>
<feature type="domain" description="Peptidase M16 N-terminal" evidence="10">
    <location>
        <begin position="39"/>
        <end position="184"/>
    </location>
</feature>
<dbReference type="Gene3D" id="3.30.830.10">
    <property type="entry name" value="Metalloenzyme, LuxS/M16 peptidase-like"/>
    <property type="match status" value="2"/>
</dbReference>
<evidence type="ECO:0000259" key="10">
    <source>
        <dbReference type="Pfam" id="PF00675"/>
    </source>
</evidence>
<keyword evidence="7" id="KW-0482">Metalloprotease</keyword>
<feature type="domain" description="Peptidase M16 C-terminal" evidence="11">
    <location>
        <begin position="193"/>
        <end position="376"/>
    </location>
</feature>
<dbReference type="PANTHER" id="PTHR43690">
    <property type="entry name" value="NARDILYSIN"/>
    <property type="match status" value="1"/>
</dbReference>
<proteinExistence type="inferred from homology"/>
<organism evidence="12 13">
    <name type="scientific">Meridianimarinicoccus aquatilis</name>
    <dbReference type="NCBI Taxonomy" id="2552766"/>
    <lineage>
        <taxon>Bacteria</taxon>
        <taxon>Pseudomonadati</taxon>
        <taxon>Pseudomonadota</taxon>
        <taxon>Alphaproteobacteria</taxon>
        <taxon>Rhodobacterales</taxon>
        <taxon>Paracoccaceae</taxon>
        <taxon>Meridianimarinicoccus</taxon>
    </lineage>
</organism>
<dbReference type="AlphaFoldDB" id="A0A4R6ARR2"/>
<feature type="chain" id="PRO_5020232785" evidence="9">
    <location>
        <begin position="24"/>
        <end position="452"/>
    </location>
</feature>
<protein>
    <submittedName>
        <fullName evidence="12">Insulinase family protein</fullName>
    </submittedName>
</protein>
<evidence type="ECO:0000256" key="8">
    <source>
        <dbReference type="RuleBase" id="RU004447"/>
    </source>
</evidence>
<keyword evidence="5" id="KW-0378">Hydrolase</keyword>
<dbReference type="InterPro" id="IPR050626">
    <property type="entry name" value="Peptidase_M16"/>
</dbReference>
<dbReference type="InterPro" id="IPR011765">
    <property type="entry name" value="Pept_M16_N"/>
</dbReference>
<dbReference type="GO" id="GO:0004222">
    <property type="term" value="F:metalloendopeptidase activity"/>
    <property type="evidence" value="ECO:0007669"/>
    <property type="project" value="InterPro"/>
</dbReference>
<dbReference type="PROSITE" id="PS00143">
    <property type="entry name" value="INSULINASE"/>
    <property type="match status" value="1"/>
</dbReference>
<evidence type="ECO:0000256" key="3">
    <source>
        <dbReference type="ARBA" id="ARBA00022670"/>
    </source>
</evidence>
<dbReference type="RefSeq" id="WP_133343841.1">
    <property type="nucleotide sequence ID" value="NZ_SMZO01000046.1"/>
</dbReference>
<dbReference type="EMBL" id="SMZO01000046">
    <property type="protein sequence ID" value="TDL85318.1"/>
    <property type="molecule type" value="Genomic_DNA"/>
</dbReference>
<comment type="cofactor">
    <cofactor evidence="1">
        <name>Zn(2+)</name>
        <dbReference type="ChEBI" id="CHEBI:29105"/>
    </cofactor>
</comment>
<keyword evidence="13" id="KW-1185">Reference proteome</keyword>
<evidence type="ECO:0000256" key="2">
    <source>
        <dbReference type="ARBA" id="ARBA00007261"/>
    </source>
</evidence>
<evidence type="ECO:0000259" key="11">
    <source>
        <dbReference type="Pfam" id="PF05193"/>
    </source>
</evidence>
<dbReference type="GO" id="GO:0006508">
    <property type="term" value="P:proteolysis"/>
    <property type="evidence" value="ECO:0007669"/>
    <property type="project" value="UniProtKB-KW"/>
</dbReference>
<gene>
    <name evidence="12" type="ORF">E2L05_15805</name>
</gene>
<dbReference type="SUPFAM" id="SSF63411">
    <property type="entry name" value="LuxS/MPP-like metallohydrolase"/>
    <property type="match status" value="2"/>
</dbReference>
<dbReference type="InterPro" id="IPR001431">
    <property type="entry name" value="Pept_M16_Zn_BS"/>
</dbReference>
<dbReference type="Pfam" id="PF00675">
    <property type="entry name" value="Peptidase_M16"/>
    <property type="match status" value="1"/>
</dbReference>
<keyword evidence="3" id="KW-0645">Protease</keyword>
<sequence>MGLLNRLCAPVAAFAFIAGGAHASEDGISQFTLENGMDVLVIEDHRSPAVVHMVWYRVGAADEPLGTSGIAHYLEHLMFKGTENMAAGEFSEVVRANGGSDNAFTSWDYTGYFQRVAADLLPQMMEMEADRMTGLILTDDVALPERSVILEERSQRVDSDPGAQFREQALAIQYLNHPYGRPIIGWRHEMEELSTDDALEFYREYYAPNNAILIVAGDVTEAEVRSLAEEYYAPIPANPELKRRERVAEPPQTAARRVVFEDQRVAQPYVARSYLAPERNPGDQDRAAALTLLSALLGDGPDGFLSRRLEFDAKTALYTGVWYGGTSLDPTTFNITVVPAEGVSLEDGEAALDAALAEFMEGGIDMEKLDRLKRQYAAQSIYEMDSTQGRARKYGVALTSGLTVEDVQAWPEVLQSVTEDDILAAAREVLVPQTSVTGWLRAPQAVASEVIQ</sequence>
<name>A0A4R6ARR2_9RHOB</name>
<keyword evidence="9" id="KW-0732">Signal</keyword>
<reference evidence="12 13" key="1">
    <citation type="submission" date="2019-03" db="EMBL/GenBank/DDBJ databases">
        <title>Rhodobacteraceae bacterium SM1902, a new member of the family Rhodobacteraceae isolated from Yantai.</title>
        <authorList>
            <person name="Sun Y."/>
        </authorList>
    </citation>
    <scope>NUCLEOTIDE SEQUENCE [LARGE SCALE GENOMIC DNA]</scope>
    <source>
        <strain evidence="12 13">SM1902</strain>
    </source>
</reference>
<evidence type="ECO:0000256" key="9">
    <source>
        <dbReference type="SAM" id="SignalP"/>
    </source>
</evidence>
<keyword evidence="4" id="KW-0479">Metal-binding</keyword>
<comment type="similarity">
    <text evidence="2 8">Belongs to the peptidase M16 family.</text>
</comment>
<evidence type="ECO:0000256" key="5">
    <source>
        <dbReference type="ARBA" id="ARBA00022801"/>
    </source>
</evidence>